<organism evidence="1 2">
    <name type="scientific">Actinomadura rubrisoli</name>
    <dbReference type="NCBI Taxonomy" id="2530368"/>
    <lineage>
        <taxon>Bacteria</taxon>
        <taxon>Bacillati</taxon>
        <taxon>Actinomycetota</taxon>
        <taxon>Actinomycetes</taxon>
        <taxon>Streptosporangiales</taxon>
        <taxon>Thermomonosporaceae</taxon>
        <taxon>Actinomadura</taxon>
    </lineage>
</organism>
<keyword evidence="2" id="KW-1185">Reference proteome</keyword>
<gene>
    <name evidence="1" type="ORF">E1298_04095</name>
</gene>
<dbReference type="Proteomes" id="UP000294513">
    <property type="component" value="Unassembled WGS sequence"/>
</dbReference>
<sequence>MGKVQQPPGATATEKEKAALRAEFPRWSIVYTSDTSRWWAIRTPRRARLDGRPLSSRVQTEPDADTADELRAKLRAVVEAEAGLR</sequence>
<accession>A0A4R5C7P6</accession>
<evidence type="ECO:0000313" key="2">
    <source>
        <dbReference type="Proteomes" id="UP000294513"/>
    </source>
</evidence>
<reference evidence="1 2" key="1">
    <citation type="submission" date="2019-03" db="EMBL/GenBank/DDBJ databases">
        <title>Draft genome sequences of novel Actinobacteria.</title>
        <authorList>
            <person name="Sahin N."/>
            <person name="Ay H."/>
            <person name="Saygin H."/>
        </authorList>
    </citation>
    <scope>NUCLEOTIDE SEQUENCE [LARGE SCALE GENOMIC DNA]</scope>
    <source>
        <strain evidence="1 2">H3C3</strain>
    </source>
</reference>
<dbReference type="EMBL" id="SMKU01000009">
    <property type="protein sequence ID" value="TDD95831.1"/>
    <property type="molecule type" value="Genomic_DNA"/>
</dbReference>
<name>A0A4R5C7P6_9ACTN</name>
<evidence type="ECO:0000313" key="1">
    <source>
        <dbReference type="EMBL" id="TDD95831.1"/>
    </source>
</evidence>
<dbReference type="OrthoDB" id="3483725at2"/>
<comment type="caution">
    <text evidence="1">The sequence shown here is derived from an EMBL/GenBank/DDBJ whole genome shotgun (WGS) entry which is preliminary data.</text>
</comment>
<dbReference type="RefSeq" id="WP_131889389.1">
    <property type="nucleotide sequence ID" value="NZ_SMKU01000009.1"/>
</dbReference>
<dbReference type="AlphaFoldDB" id="A0A4R5C7P6"/>
<proteinExistence type="predicted"/>
<protein>
    <submittedName>
        <fullName evidence="1">Uncharacterized protein</fullName>
    </submittedName>
</protein>